<evidence type="ECO:0000313" key="4">
    <source>
        <dbReference type="Proteomes" id="UP000541610"/>
    </source>
</evidence>
<feature type="compositionally biased region" description="Basic and acidic residues" evidence="2">
    <location>
        <begin position="855"/>
        <end position="867"/>
    </location>
</feature>
<feature type="region of interest" description="Disordered" evidence="2">
    <location>
        <begin position="462"/>
        <end position="481"/>
    </location>
</feature>
<feature type="region of interest" description="Disordered" evidence="2">
    <location>
        <begin position="604"/>
        <end position="629"/>
    </location>
</feature>
<dbReference type="PANTHER" id="PTHR45615">
    <property type="entry name" value="MYOSIN HEAVY CHAIN, NON-MUSCLE"/>
    <property type="match status" value="1"/>
</dbReference>
<feature type="region of interest" description="Disordered" evidence="2">
    <location>
        <begin position="304"/>
        <end position="326"/>
    </location>
</feature>
<proteinExistence type="predicted"/>
<sequence length="867" mass="99078">MTTHLSVQGAYIGTDGMEVRNTVLKMLKETPGGAAGRELFKFFDGIEHENWMLKAKLGRLSSSGENLTAALRAAEQRAGSLQDELNHILAREKDTVETQTEPLEQRSEQEELLRQKVQDLEEVLSAEKEKTATLSKEVDSVRAELRSAAADRQKALSEVQKELARTQSELEGLREVKRKLEKELENRGTEARRIKEEYEIALERLRQELQDTREEACRSVEEQKMAAERLRKDLEDEKVKSEKNKENDAMEVEGLRKELGELRYRVAELEQEVELKNRLLSEGENRMEEVSEWKVMVEKLSQELEESRRESSEREEQLRAVQKEVDHERGLSIGLNEQVQELQRQLEEVAEKSSNVEKTKELEEARDEVERLRVEVAGVRRDAEVHEERALRLAQENERLETELEALSARVEERGPVEARPSGEQDAFEEEVPHKPIIAFGEFAHVAEEPDASVFPHSESLETADEATRLSEPSGAAGESRGSIYHATSMKRLSRRFSSQDEALRELASAQAQIRNYKHEVERLTAALQYVEETIRKGKGDKLKFMQFIVPRPLGTPDVWLRLYLDARERDERLVESQKKSHEDSDGSMSEWIRSVGLSPRLKPSRLRRRLRRDGANSRSRLKSHPGTDRFVASADFNHLDRSLVDFAVFLSVCRRLISPCMETTPPTRASTPELMMANDSTATQVEKEVEDAQRESVKQGGDTAAHAKDSGPSQQSKGCDDKAEEEWKGDSGKWSNEGGGHWEKNGDYRRKWGKSNDDGEKWGKNGNEDEKWGKNGDGEKWGKNGDGEKWGKNDDGEKWGKNGNEDEKWGKKEPQWNWDYEKNRWVSADGEMRKEGESNDPAAGQQEHSGLRTLIERWGEGEVMRV</sequence>
<dbReference type="Proteomes" id="UP000541610">
    <property type="component" value="Unassembled WGS sequence"/>
</dbReference>
<feature type="region of interest" description="Disordered" evidence="2">
    <location>
        <begin position="682"/>
        <end position="818"/>
    </location>
</feature>
<dbReference type="GO" id="GO:0005737">
    <property type="term" value="C:cytoplasm"/>
    <property type="evidence" value="ECO:0007669"/>
    <property type="project" value="TreeGrafter"/>
</dbReference>
<gene>
    <name evidence="3" type="ORF">FOZ60_015155</name>
</gene>
<feature type="region of interest" description="Disordered" evidence="2">
    <location>
        <begin position="830"/>
        <end position="867"/>
    </location>
</feature>
<evidence type="ECO:0000313" key="3">
    <source>
        <dbReference type="EMBL" id="KAF4679356.1"/>
    </source>
</evidence>
<accession>A0A7J6N6F9</accession>
<evidence type="ECO:0000256" key="1">
    <source>
        <dbReference type="SAM" id="Coils"/>
    </source>
</evidence>
<dbReference type="GO" id="GO:0051015">
    <property type="term" value="F:actin filament binding"/>
    <property type="evidence" value="ECO:0007669"/>
    <property type="project" value="TreeGrafter"/>
</dbReference>
<dbReference type="PANTHER" id="PTHR45615:SF40">
    <property type="entry name" value="MYOSIN HEAVY CHAIN, NON-MUSCLE"/>
    <property type="match status" value="1"/>
</dbReference>
<feature type="compositionally biased region" description="Basic and acidic residues" evidence="2">
    <location>
        <begin position="741"/>
        <end position="818"/>
    </location>
</feature>
<dbReference type="EMBL" id="JABANP010000748">
    <property type="protein sequence ID" value="KAF4679356.1"/>
    <property type="molecule type" value="Genomic_DNA"/>
</dbReference>
<reference evidence="3 4" key="1">
    <citation type="submission" date="2020-04" db="EMBL/GenBank/DDBJ databases">
        <title>Perkinsus olseni comparative genomics.</title>
        <authorList>
            <person name="Bogema D.R."/>
        </authorList>
    </citation>
    <scope>NUCLEOTIDE SEQUENCE [LARGE SCALE GENOMIC DNA]</scope>
    <source>
        <strain evidence="3">00978-12</strain>
    </source>
</reference>
<evidence type="ECO:0000256" key="2">
    <source>
        <dbReference type="SAM" id="MobiDB-lite"/>
    </source>
</evidence>
<dbReference type="GO" id="GO:0032982">
    <property type="term" value="C:myosin filament"/>
    <property type="evidence" value="ECO:0007669"/>
    <property type="project" value="TreeGrafter"/>
</dbReference>
<comment type="caution">
    <text evidence="3">The sequence shown here is derived from an EMBL/GenBank/DDBJ whole genome shotgun (WGS) entry which is preliminary data.</text>
</comment>
<protein>
    <submittedName>
        <fullName evidence="3">Uncharacterized protein</fullName>
    </submittedName>
</protein>
<keyword evidence="1" id="KW-0175">Coiled coil</keyword>
<dbReference type="GO" id="GO:0000146">
    <property type="term" value="F:microfilament motor activity"/>
    <property type="evidence" value="ECO:0007669"/>
    <property type="project" value="TreeGrafter"/>
</dbReference>
<name>A0A7J6N6F9_PEROL</name>
<feature type="coiled-coil region" evidence="1">
    <location>
        <begin position="500"/>
        <end position="534"/>
    </location>
</feature>
<feature type="compositionally biased region" description="Basic and acidic residues" evidence="2">
    <location>
        <begin position="686"/>
        <end position="698"/>
    </location>
</feature>
<dbReference type="GO" id="GO:0016460">
    <property type="term" value="C:myosin II complex"/>
    <property type="evidence" value="ECO:0007669"/>
    <property type="project" value="TreeGrafter"/>
</dbReference>
<organism evidence="3 4">
    <name type="scientific">Perkinsus olseni</name>
    <name type="common">Perkinsus atlanticus</name>
    <dbReference type="NCBI Taxonomy" id="32597"/>
    <lineage>
        <taxon>Eukaryota</taxon>
        <taxon>Sar</taxon>
        <taxon>Alveolata</taxon>
        <taxon>Perkinsozoa</taxon>
        <taxon>Perkinsea</taxon>
        <taxon>Perkinsida</taxon>
        <taxon>Perkinsidae</taxon>
        <taxon>Perkinsus</taxon>
    </lineage>
</organism>
<dbReference type="AlphaFoldDB" id="A0A7J6N6F9"/>
<feature type="compositionally biased region" description="Basic and acidic residues" evidence="2">
    <location>
        <begin position="719"/>
        <end position="732"/>
    </location>
</feature>